<evidence type="ECO:0000313" key="2">
    <source>
        <dbReference type="EMBL" id="BBD72641.1"/>
    </source>
</evidence>
<dbReference type="Proteomes" id="UP000276741">
    <property type="component" value="Chromosome"/>
</dbReference>
<protein>
    <submittedName>
        <fullName evidence="2">Pseudouridylate synthase</fullName>
    </submittedName>
</protein>
<evidence type="ECO:0000313" key="3">
    <source>
        <dbReference type="EMBL" id="GGT95776.1"/>
    </source>
</evidence>
<name>A0A348B389_9CREN</name>
<reference evidence="4" key="2">
    <citation type="submission" date="2018-04" db="EMBL/GenBank/DDBJ databases">
        <title>Complete genome sequence of Sulfodiicoccus acidiphilus strain HS-1.</title>
        <authorList>
            <person name="Sakai H.D."/>
            <person name="Kurosawa N."/>
        </authorList>
    </citation>
    <scope>NUCLEOTIDE SEQUENCE [LARGE SCALE GENOMIC DNA]</scope>
    <source>
        <strain evidence="4">HS-1</strain>
    </source>
</reference>
<dbReference type="KEGG" id="sacd:HS1genome_1030"/>
<dbReference type="Proteomes" id="UP000616143">
    <property type="component" value="Unassembled WGS sequence"/>
</dbReference>
<dbReference type="EMBL" id="BMQS01000009">
    <property type="protein sequence ID" value="GGT95776.1"/>
    <property type="molecule type" value="Genomic_DNA"/>
</dbReference>
<reference evidence="3" key="1">
    <citation type="journal article" date="2014" name="Int. J. Syst. Evol. Microbiol.">
        <title>Complete genome sequence of Corynebacterium casei LMG S-19264T (=DSM 44701T), isolated from a smear-ripened cheese.</title>
        <authorList>
            <consortium name="US DOE Joint Genome Institute (JGI-PGF)"/>
            <person name="Walter F."/>
            <person name="Albersmeier A."/>
            <person name="Kalinowski J."/>
            <person name="Ruckert C."/>
        </authorList>
    </citation>
    <scope>NUCLEOTIDE SEQUENCE</scope>
    <source>
        <strain evidence="3">JCM 31740</strain>
    </source>
</reference>
<feature type="domain" description="Pus10 THUMP" evidence="1">
    <location>
        <begin position="88"/>
        <end position="161"/>
    </location>
</feature>
<sequence>MGRAFATLGRGHSNAERGKAIKLTLLMEIDRKVKDHEIPNLCQLKELFVNTGELARDLHRFYFGEDMEPRPCWLCSGKIEWMKVDFTNKARMVLKHQGFKRFLLGVKLGRELKGRELEFTSKEKGLFYESIKNELKREVGKILSQEGFLPDFENPEVELLYQVETGELQVLRKREELLVSYKRFCRGVSLSSWASTSPMSLESSIGARLSVPFSELSETRIFEDYPVVVKGQYIEPKESCFRLLKLGELRGKHRKLLFSAPPSKRMYRVTVVSDAPPAGSFHLAGPLYDITLVVSGPEELKSRLDDMNIEVLSVDLVIAEGKFKRIMQQSKTSNISDRV</sequence>
<dbReference type="EMBL" id="AP018553">
    <property type="protein sequence ID" value="BBD72641.1"/>
    <property type="molecule type" value="Genomic_DNA"/>
</dbReference>
<proteinExistence type="predicted"/>
<accession>A0A348B389</accession>
<organism evidence="2 4">
    <name type="scientific">Sulfodiicoccus acidiphilus</name>
    <dbReference type="NCBI Taxonomy" id="1670455"/>
    <lineage>
        <taxon>Archaea</taxon>
        <taxon>Thermoproteota</taxon>
        <taxon>Thermoprotei</taxon>
        <taxon>Sulfolobales</taxon>
        <taxon>Sulfolobaceae</taxon>
        <taxon>Sulfodiicoccus</taxon>
    </lineage>
</organism>
<dbReference type="Pfam" id="PF22023">
    <property type="entry name" value="Pus10_THUMP_arc"/>
    <property type="match status" value="1"/>
</dbReference>
<dbReference type="InterPro" id="IPR055174">
    <property type="entry name" value="Pus10_THUMP_arc"/>
</dbReference>
<reference evidence="3" key="4">
    <citation type="submission" date="2020-09" db="EMBL/GenBank/DDBJ databases">
        <authorList>
            <person name="Sun Q."/>
            <person name="Ohkuma M."/>
        </authorList>
    </citation>
    <scope>NUCLEOTIDE SEQUENCE</scope>
    <source>
        <strain evidence="3">JCM 31740</strain>
    </source>
</reference>
<dbReference type="AlphaFoldDB" id="A0A348B389"/>
<evidence type="ECO:0000259" key="1">
    <source>
        <dbReference type="Pfam" id="PF22023"/>
    </source>
</evidence>
<evidence type="ECO:0000313" key="4">
    <source>
        <dbReference type="Proteomes" id="UP000276741"/>
    </source>
</evidence>
<keyword evidence="4" id="KW-1185">Reference proteome</keyword>
<gene>
    <name evidence="3" type="ORF">GCM10007116_11740</name>
    <name evidence="2" type="ORF">HS1genome_1030</name>
</gene>
<reference evidence="2" key="3">
    <citation type="journal article" date="2019" name="BMC Res. Notes">
        <title>Complete genome sequence of the Sulfodiicoccus acidiphilus strain HS-1T, the first crenarchaeon that lacks polB3, isolated from an acidic hot spring in Ohwaku-dani, Hakone, Japan.</title>
        <authorList>
            <person name="Sakai H.D."/>
            <person name="Kurosawa N."/>
        </authorList>
    </citation>
    <scope>NUCLEOTIDE SEQUENCE</scope>
    <source>
        <strain evidence="2">HS-1</strain>
    </source>
</reference>